<evidence type="ECO:0000259" key="7">
    <source>
        <dbReference type="SMART" id="SM00752"/>
    </source>
</evidence>
<feature type="transmembrane region" description="Helical" evidence="6">
    <location>
        <begin position="119"/>
        <end position="139"/>
    </location>
</feature>
<feature type="compositionally biased region" description="Polar residues" evidence="5">
    <location>
        <begin position="322"/>
        <end position="332"/>
    </location>
</feature>
<evidence type="ECO:0000313" key="9">
    <source>
        <dbReference type="Proteomes" id="UP000320496"/>
    </source>
</evidence>
<feature type="transmembrane region" description="Helical" evidence="6">
    <location>
        <begin position="35"/>
        <end position="54"/>
    </location>
</feature>
<accession>A0A517ZES1</accession>
<dbReference type="PANTHER" id="PTHR39535">
    <property type="entry name" value="SPORULATION-DELAYING PROTEIN SDPB"/>
    <property type="match status" value="1"/>
</dbReference>
<organism evidence="8 9">
    <name type="scientific">Maioricimonas rarisocia</name>
    <dbReference type="NCBI Taxonomy" id="2528026"/>
    <lineage>
        <taxon>Bacteria</taxon>
        <taxon>Pseudomonadati</taxon>
        <taxon>Planctomycetota</taxon>
        <taxon>Planctomycetia</taxon>
        <taxon>Planctomycetales</taxon>
        <taxon>Planctomycetaceae</taxon>
        <taxon>Maioricimonas</taxon>
    </lineage>
</organism>
<dbReference type="SMART" id="SM00752">
    <property type="entry name" value="HTTM"/>
    <property type="match status" value="1"/>
</dbReference>
<evidence type="ECO:0000313" key="8">
    <source>
        <dbReference type="EMBL" id="QDU40980.1"/>
    </source>
</evidence>
<proteinExistence type="predicted"/>
<keyword evidence="3 6" id="KW-1133">Transmembrane helix</keyword>
<feature type="transmembrane region" description="Helical" evidence="6">
    <location>
        <begin position="145"/>
        <end position="165"/>
    </location>
</feature>
<dbReference type="InterPro" id="IPR011020">
    <property type="entry name" value="HTTM-like"/>
</dbReference>
<dbReference type="AlphaFoldDB" id="A0A517ZES1"/>
<comment type="subcellular location">
    <subcellularLocation>
        <location evidence="1">Endomembrane system</location>
        <topology evidence="1">Multi-pass membrane protein</topology>
    </subcellularLocation>
</comment>
<name>A0A517ZES1_9PLAN</name>
<dbReference type="PANTHER" id="PTHR39535:SF2">
    <property type="entry name" value="HTTM DOMAIN-CONTAINING PROTEIN"/>
    <property type="match status" value="1"/>
</dbReference>
<evidence type="ECO:0000256" key="4">
    <source>
        <dbReference type="ARBA" id="ARBA00023136"/>
    </source>
</evidence>
<keyword evidence="2 6" id="KW-0812">Transmembrane</keyword>
<evidence type="ECO:0000256" key="6">
    <source>
        <dbReference type="SAM" id="Phobius"/>
    </source>
</evidence>
<evidence type="ECO:0000256" key="5">
    <source>
        <dbReference type="SAM" id="MobiDB-lite"/>
    </source>
</evidence>
<keyword evidence="9" id="KW-1185">Reference proteome</keyword>
<evidence type="ECO:0000256" key="1">
    <source>
        <dbReference type="ARBA" id="ARBA00004127"/>
    </source>
</evidence>
<feature type="transmembrane region" description="Helical" evidence="6">
    <location>
        <begin position="242"/>
        <end position="268"/>
    </location>
</feature>
<reference evidence="8 9" key="1">
    <citation type="submission" date="2019-02" db="EMBL/GenBank/DDBJ databases">
        <title>Deep-cultivation of Planctomycetes and their phenomic and genomic characterization uncovers novel biology.</title>
        <authorList>
            <person name="Wiegand S."/>
            <person name="Jogler M."/>
            <person name="Boedeker C."/>
            <person name="Pinto D."/>
            <person name="Vollmers J."/>
            <person name="Rivas-Marin E."/>
            <person name="Kohn T."/>
            <person name="Peeters S.H."/>
            <person name="Heuer A."/>
            <person name="Rast P."/>
            <person name="Oberbeckmann S."/>
            <person name="Bunk B."/>
            <person name="Jeske O."/>
            <person name="Meyerdierks A."/>
            <person name="Storesund J.E."/>
            <person name="Kallscheuer N."/>
            <person name="Luecker S."/>
            <person name="Lage O.M."/>
            <person name="Pohl T."/>
            <person name="Merkel B.J."/>
            <person name="Hornburger P."/>
            <person name="Mueller R.-W."/>
            <person name="Bruemmer F."/>
            <person name="Labrenz M."/>
            <person name="Spormann A.M."/>
            <person name="Op den Camp H."/>
            <person name="Overmann J."/>
            <person name="Amann R."/>
            <person name="Jetten M.S.M."/>
            <person name="Mascher T."/>
            <person name="Medema M.H."/>
            <person name="Devos D.P."/>
            <person name="Kaster A.-K."/>
            <person name="Ovreas L."/>
            <person name="Rohde M."/>
            <person name="Galperin M.Y."/>
            <person name="Jogler C."/>
        </authorList>
    </citation>
    <scope>NUCLEOTIDE SEQUENCE [LARGE SCALE GENOMIC DNA]</scope>
    <source>
        <strain evidence="8 9">Mal4</strain>
    </source>
</reference>
<protein>
    <recommendedName>
        <fullName evidence="7">HTTM-like domain-containing protein</fullName>
    </recommendedName>
</protein>
<dbReference type="OrthoDB" id="128729at2"/>
<gene>
    <name evidence="8" type="ORF">Mal4_53430</name>
</gene>
<dbReference type="KEGG" id="mri:Mal4_53430"/>
<evidence type="ECO:0000256" key="2">
    <source>
        <dbReference type="ARBA" id="ARBA00022692"/>
    </source>
</evidence>
<feature type="region of interest" description="Disordered" evidence="5">
    <location>
        <begin position="322"/>
        <end position="352"/>
    </location>
</feature>
<feature type="transmembrane region" description="Helical" evidence="6">
    <location>
        <begin position="275"/>
        <end position="308"/>
    </location>
</feature>
<dbReference type="InterPro" id="IPR052964">
    <property type="entry name" value="Sporulation_signal_mat"/>
</dbReference>
<sequence length="352" mass="38728">MSRLIAGILNYPVRLVRTTANCWQQFWFSPVSPTLLGLIRICCGLMLVYTHAVWGTALDDFFGPHAWVTRDLALAYHGDDYAFSFWWWVPPENAAAAHSICMVLLVLFTLGFATRLTSIAAFAITVSYIYRVPGALFGLDKINAMLALYLAIGPSGAALSVDRWIRTRLARRRTSAGPDVRFRSPPPSVGANLALRLIQVHMCVIYFFAGLTKLQGPAWWDGQALWMAFANLEYQTLDMTWIAWYPLLANLLTHVSIAWELSFCVLIWKPLLRPLVLLGAVALHIGIGVCLGMWTFGLIMLVGCMSFLPDESIARFVAGEDSSNTATDTAARSLSAKGAPVSAGAPSEPALR</sequence>
<evidence type="ECO:0000256" key="3">
    <source>
        <dbReference type="ARBA" id="ARBA00022989"/>
    </source>
</evidence>
<dbReference type="RefSeq" id="WP_145372213.1">
    <property type="nucleotide sequence ID" value="NZ_CP036275.1"/>
</dbReference>
<dbReference type="EMBL" id="CP036275">
    <property type="protein sequence ID" value="QDU40980.1"/>
    <property type="molecule type" value="Genomic_DNA"/>
</dbReference>
<feature type="transmembrane region" description="Helical" evidence="6">
    <location>
        <begin position="193"/>
        <end position="211"/>
    </location>
</feature>
<dbReference type="GO" id="GO:0012505">
    <property type="term" value="C:endomembrane system"/>
    <property type="evidence" value="ECO:0007669"/>
    <property type="project" value="UniProtKB-SubCell"/>
</dbReference>
<feature type="transmembrane region" description="Helical" evidence="6">
    <location>
        <begin position="94"/>
        <end position="112"/>
    </location>
</feature>
<keyword evidence="4 6" id="KW-0472">Membrane</keyword>
<dbReference type="Proteomes" id="UP000320496">
    <property type="component" value="Chromosome"/>
</dbReference>
<feature type="domain" description="HTTM-like" evidence="7">
    <location>
        <begin position="28"/>
        <end position="312"/>
    </location>
</feature>